<evidence type="ECO:0000313" key="1">
    <source>
        <dbReference type="EMBL" id="SDR95362.1"/>
    </source>
</evidence>
<name>A0A1H1N8P1_9MICO</name>
<dbReference type="EMBL" id="LT629734">
    <property type="protein sequence ID" value="SDR95362.1"/>
    <property type="molecule type" value="Genomic_DNA"/>
</dbReference>
<dbReference type="Proteomes" id="UP000199649">
    <property type="component" value="Chromosome I"/>
</dbReference>
<accession>A0A1H1N8P1</accession>
<protein>
    <submittedName>
        <fullName evidence="1">Uncharacterized protein</fullName>
    </submittedName>
</protein>
<dbReference type="AlphaFoldDB" id="A0A1H1N8P1"/>
<reference evidence="2" key="1">
    <citation type="submission" date="2016-10" db="EMBL/GenBank/DDBJ databases">
        <authorList>
            <person name="Varghese N."/>
            <person name="Submissions S."/>
        </authorList>
    </citation>
    <scope>NUCLEOTIDE SEQUENCE [LARGE SCALE GENOMIC DNA]</scope>
    <source>
        <strain evidence="2">DSM 22965</strain>
    </source>
</reference>
<keyword evidence="2" id="KW-1185">Reference proteome</keyword>
<sequence length="122" mass="13785">MIPDDWMPHRRADGEVVGFVRQVGEAFQPMDLFGRPLGDPSDWLAVEEALDAHTIAWIDEPWLLEVDGADVRVRVVEVTPARIRVKLDDFGDVTASARFWEVPLPERGCLRPAPPATEWPSR</sequence>
<dbReference type="RefSeq" id="WP_231945606.1">
    <property type="nucleotide sequence ID" value="NZ_LT629734.1"/>
</dbReference>
<proteinExistence type="predicted"/>
<gene>
    <name evidence="1" type="ORF">SAMN04489719_1203</name>
</gene>
<evidence type="ECO:0000313" key="2">
    <source>
        <dbReference type="Proteomes" id="UP000199649"/>
    </source>
</evidence>
<organism evidence="1 2">
    <name type="scientific">Agrococcus carbonis</name>
    <dbReference type="NCBI Taxonomy" id="684552"/>
    <lineage>
        <taxon>Bacteria</taxon>
        <taxon>Bacillati</taxon>
        <taxon>Actinomycetota</taxon>
        <taxon>Actinomycetes</taxon>
        <taxon>Micrococcales</taxon>
        <taxon>Microbacteriaceae</taxon>
        <taxon>Agrococcus</taxon>
    </lineage>
</organism>